<evidence type="ECO:0000313" key="2">
    <source>
        <dbReference type="Proteomes" id="UP001174936"/>
    </source>
</evidence>
<reference evidence="1" key="1">
    <citation type="submission" date="2023-06" db="EMBL/GenBank/DDBJ databases">
        <title>Genome-scale phylogeny and comparative genomics of the fungal order Sordariales.</title>
        <authorList>
            <consortium name="Lawrence Berkeley National Laboratory"/>
            <person name="Hensen N."/>
            <person name="Bonometti L."/>
            <person name="Westerberg I."/>
            <person name="Brannstrom I.O."/>
            <person name="Guillou S."/>
            <person name="Cros-Aarteil S."/>
            <person name="Calhoun S."/>
            <person name="Haridas S."/>
            <person name="Kuo A."/>
            <person name="Mondo S."/>
            <person name="Pangilinan J."/>
            <person name="Riley R."/>
            <person name="Labutti K."/>
            <person name="Andreopoulos B."/>
            <person name="Lipzen A."/>
            <person name="Chen C."/>
            <person name="Yanf M."/>
            <person name="Daum C."/>
            <person name="Ng V."/>
            <person name="Clum A."/>
            <person name="Steindorff A."/>
            <person name="Ohm R."/>
            <person name="Martin F."/>
            <person name="Silar P."/>
            <person name="Natvig D."/>
            <person name="Lalanne C."/>
            <person name="Gautier V."/>
            <person name="Ament-Velasquez S.L."/>
            <person name="Kruys A."/>
            <person name="Hutchinson M.I."/>
            <person name="Powell A.J."/>
            <person name="Barry K."/>
            <person name="Miller A.N."/>
            <person name="Grigoriev I.V."/>
            <person name="Debuchy R."/>
            <person name="Gladieux P."/>
            <person name="Thoren M.H."/>
            <person name="Johannesson H."/>
        </authorList>
    </citation>
    <scope>NUCLEOTIDE SEQUENCE</scope>
    <source>
        <strain evidence="1">SMH2532-1</strain>
    </source>
</reference>
<accession>A0AA39Y158</accession>
<keyword evidence="2" id="KW-1185">Reference proteome</keyword>
<protein>
    <submittedName>
        <fullName evidence="1">Nucleophile aminohydrolase</fullName>
    </submittedName>
</protein>
<dbReference type="InterPro" id="IPR052896">
    <property type="entry name" value="GGT-like_enzyme"/>
</dbReference>
<evidence type="ECO:0000313" key="1">
    <source>
        <dbReference type="EMBL" id="KAK0644099.1"/>
    </source>
</evidence>
<dbReference type="Proteomes" id="UP001174936">
    <property type="component" value="Unassembled WGS sequence"/>
</dbReference>
<dbReference type="Pfam" id="PF01019">
    <property type="entry name" value="G_glu_transpept"/>
    <property type="match status" value="1"/>
</dbReference>
<dbReference type="InterPro" id="IPR043137">
    <property type="entry name" value="GGT_ssub_C"/>
</dbReference>
<gene>
    <name evidence="1" type="ORF">B0T16DRAFT_333341</name>
</gene>
<organism evidence="1 2">
    <name type="scientific">Cercophora newfieldiana</name>
    <dbReference type="NCBI Taxonomy" id="92897"/>
    <lineage>
        <taxon>Eukaryota</taxon>
        <taxon>Fungi</taxon>
        <taxon>Dikarya</taxon>
        <taxon>Ascomycota</taxon>
        <taxon>Pezizomycotina</taxon>
        <taxon>Sordariomycetes</taxon>
        <taxon>Sordariomycetidae</taxon>
        <taxon>Sordariales</taxon>
        <taxon>Lasiosphaeriaceae</taxon>
        <taxon>Cercophora</taxon>
    </lineage>
</organism>
<dbReference type="SUPFAM" id="SSF56235">
    <property type="entry name" value="N-terminal nucleophile aminohydrolases (Ntn hydrolases)"/>
    <property type="match status" value="1"/>
</dbReference>
<dbReference type="EMBL" id="JAULSV010000005">
    <property type="protein sequence ID" value="KAK0644099.1"/>
    <property type="molecule type" value="Genomic_DNA"/>
</dbReference>
<dbReference type="PRINTS" id="PR01210">
    <property type="entry name" value="GGTRANSPTASE"/>
</dbReference>
<dbReference type="Gene3D" id="1.10.246.130">
    <property type="match status" value="1"/>
</dbReference>
<sequence>MASPTHGYYPADGGKFAAFPSRRSVVHSTKGVVSTISPLANEAGLKVLRQGGNAADAAVAAAAVLNLVDPSMTGIGGDAFALFYGSKDNKVYALNGSGRSAESCTLEHICRDLSIADRVYGTIPTSSALSVTVPGAAAAWVDIVERFGSGAVSLAEVLAPAIELGENGCPISEIASYYWVATEEELRGKPNGTELLKQDPSAPGGYRAPRAGELYKNPLLAATFRRLGEAGKAGFYEGPVAEAIAEVVQKLGGYLTTGDLQRHGIQGSEVVEPVSIRLQPDSSSADAVDLWEHPPNGQGIVAQMALGILQILERQGKIPNFTLDQHNSPEHLHALVEALRIAFADGTWYITDPHAAAFSTGSLLSEEYLAERAKLFDPERAAEILDRGSPSFKTSDTIYLAVTDKDGNACSFVNSVADTFGSRIVPPGVGFVLQSRGAGFHLHPADHPNIYAPNKRPYNTIIPGMVTNSSDGSLHTVLGVMGGAMQPQGHAQVLLNMLKFNMNPQMALDAPRVCIGVSLPGKSTDPSKKVDNTVYLEEGIGEDVAKALAGMGHDVKMVNGMGRALFGRGQVIRVHHDPVGGERIYSAGSDMRGDGAAVPLT</sequence>
<dbReference type="PANTHER" id="PTHR43881">
    <property type="entry name" value="GAMMA-GLUTAMYLTRANSPEPTIDASE (AFU_ORTHOLOGUE AFUA_4G13580)"/>
    <property type="match status" value="1"/>
</dbReference>
<dbReference type="AlphaFoldDB" id="A0AA39Y158"/>
<comment type="caution">
    <text evidence="1">The sequence shown here is derived from an EMBL/GenBank/DDBJ whole genome shotgun (WGS) entry which is preliminary data.</text>
</comment>
<name>A0AA39Y158_9PEZI</name>
<dbReference type="Gene3D" id="3.60.20.40">
    <property type="match status" value="1"/>
</dbReference>
<dbReference type="InterPro" id="IPR029055">
    <property type="entry name" value="Ntn_hydrolases_N"/>
</dbReference>
<dbReference type="InterPro" id="IPR043138">
    <property type="entry name" value="GGT_lsub"/>
</dbReference>
<dbReference type="PANTHER" id="PTHR43881:SF1">
    <property type="entry name" value="GAMMA-GLUTAMYLTRANSPEPTIDASE (AFU_ORTHOLOGUE AFUA_4G13580)"/>
    <property type="match status" value="1"/>
</dbReference>
<proteinExistence type="predicted"/>